<dbReference type="RefSeq" id="WP_176900406.1">
    <property type="nucleotide sequence ID" value="NZ_JABKAV010000039.1"/>
</dbReference>
<sequence>MSKLPIVFAGLLLGVAMGPKAWGQSLPLGADTVAVPVTLPSLSTLRYDHTDTLRALQHLFIRRSKAVRSWLEGGIAIAATGVVKKTAVATTSEAKRQEHEAYYDDLEQSANQDLVVGTLMTGYGVFLNARFGPRQYQQVVAAYQQGEPLPPYLTRKLKTKYFRLLPLGSRQERIQAVR</sequence>
<reference evidence="1 2" key="1">
    <citation type="submission" date="2020-05" db="EMBL/GenBank/DDBJ databases">
        <title>Hymenobacter terrestris sp. nov. and Hymenobacter lapidiphilus sp. nov., isolated from regoliths in Antarctica.</title>
        <authorList>
            <person name="Sedlacek I."/>
            <person name="Pantucek R."/>
            <person name="Zeman M."/>
            <person name="Holochova P."/>
            <person name="Kralova S."/>
            <person name="Stankova E."/>
            <person name="Sedo O."/>
            <person name="Micenkova L."/>
            <person name="Svec P."/>
            <person name="Gupta V."/>
            <person name="Sood U."/>
            <person name="Korpole U.S."/>
            <person name="Lal R."/>
        </authorList>
    </citation>
    <scope>NUCLEOTIDE SEQUENCE [LARGE SCALE GENOMIC DNA]</scope>
    <source>
        <strain evidence="1 2">P5252</strain>
    </source>
</reference>
<evidence type="ECO:0000313" key="2">
    <source>
        <dbReference type="Proteomes" id="UP000626554"/>
    </source>
</evidence>
<name>A0ABX2Q7Q0_9BACT</name>
<organism evidence="1 2">
    <name type="scientific">Hymenobacter terrestris</name>
    <dbReference type="NCBI Taxonomy" id="2748310"/>
    <lineage>
        <taxon>Bacteria</taxon>
        <taxon>Pseudomonadati</taxon>
        <taxon>Bacteroidota</taxon>
        <taxon>Cytophagia</taxon>
        <taxon>Cytophagales</taxon>
        <taxon>Hymenobacteraceae</taxon>
        <taxon>Hymenobacter</taxon>
    </lineage>
</organism>
<gene>
    <name evidence="1" type="ORF">HW556_12620</name>
</gene>
<evidence type="ECO:0000313" key="1">
    <source>
        <dbReference type="EMBL" id="NVO85724.1"/>
    </source>
</evidence>
<comment type="caution">
    <text evidence="1">The sequence shown here is derived from an EMBL/GenBank/DDBJ whole genome shotgun (WGS) entry which is preliminary data.</text>
</comment>
<keyword evidence="2" id="KW-1185">Reference proteome</keyword>
<dbReference type="Proteomes" id="UP000626554">
    <property type="component" value="Unassembled WGS sequence"/>
</dbReference>
<dbReference type="EMBL" id="JABKAV010000039">
    <property type="protein sequence ID" value="NVO85724.1"/>
    <property type="molecule type" value="Genomic_DNA"/>
</dbReference>
<proteinExistence type="predicted"/>
<accession>A0ABX2Q7Q0</accession>
<protein>
    <submittedName>
        <fullName evidence="1">Uncharacterized protein</fullName>
    </submittedName>
</protein>